<feature type="transmembrane region" description="Helical" evidence="1">
    <location>
        <begin position="478"/>
        <end position="502"/>
    </location>
</feature>
<dbReference type="Pfam" id="PF20146">
    <property type="entry name" value="NRF"/>
    <property type="match status" value="1"/>
</dbReference>
<protein>
    <submittedName>
        <fullName evidence="4">Nose resistant to fluoxetine protein 6-like</fullName>
    </submittedName>
</protein>
<evidence type="ECO:0000313" key="4">
    <source>
        <dbReference type="RefSeq" id="XP_022241743.1"/>
    </source>
</evidence>
<dbReference type="Proteomes" id="UP000694941">
    <property type="component" value="Unplaced"/>
</dbReference>
<keyword evidence="1" id="KW-0812">Transmembrane</keyword>
<dbReference type="InterPro" id="IPR006621">
    <property type="entry name" value="Nose-resist-to-fluoxetine_N"/>
</dbReference>
<keyword evidence="1" id="KW-1133">Transmembrane helix</keyword>
<keyword evidence="1" id="KW-0472">Membrane</keyword>
<name>A0ABM1SDN8_LIMPO</name>
<reference evidence="4" key="1">
    <citation type="submission" date="2025-08" db="UniProtKB">
        <authorList>
            <consortium name="RefSeq"/>
        </authorList>
    </citation>
    <scope>IDENTIFICATION</scope>
    <source>
        <tissue evidence="4">Muscle</tissue>
    </source>
</reference>
<dbReference type="GeneID" id="111085796"/>
<accession>A0ABM1SDN8</accession>
<feature type="transmembrane region" description="Helical" evidence="1">
    <location>
        <begin position="437"/>
        <end position="458"/>
    </location>
</feature>
<gene>
    <name evidence="4" type="primary">LOC111085796</name>
</gene>
<evidence type="ECO:0000313" key="3">
    <source>
        <dbReference type="Proteomes" id="UP000694941"/>
    </source>
</evidence>
<keyword evidence="3" id="KW-1185">Reference proteome</keyword>
<evidence type="ECO:0000256" key="1">
    <source>
        <dbReference type="SAM" id="Phobius"/>
    </source>
</evidence>
<proteinExistence type="predicted"/>
<dbReference type="InterPro" id="IPR052728">
    <property type="entry name" value="O2_lipid_transport_reg"/>
</dbReference>
<organism evidence="3 4">
    <name type="scientific">Limulus polyphemus</name>
    <name type="common">Atlantic horseshoe crab</name>
    <dbReference type="NCBI Taxonomy" id="6850"/>
    <lineage>
        <taxon>Eukaryota</taxon>
        <taxon>Metazoa</taxon>
        <taxon>Ecdysozoa</taxon>
        <taxon>Arthropoda</taxon>
        <taxon>Chelicerata</taxon>
        <taxon>Merostomata</taxon>
        <taxon>Xiphosura</taxon>
        <taxon>Limulidae</taxon>
        <taxon>Limulus</taxon>
    </lineage>
</organism>
<sequence length="604" mass="68749">MFESKLQVATKSWVSRLRPYIQSIFTDVRVTSQCAEEFRSFLQDLVQMKTWAFEMFDASGKPPGGLLEGTVTAFGSFDQCLRIWVPKRYLGPNNGVMQGQYCSVHFQPPLPSRERYDTALKTFDLFSNISSKDNLLYELGQHAQYFTFIAYRFGICVPSSCTREDVTKVAKKIGEHLDFEAHVIRCETKKPWRLDWVQIFVCMMLLLVCWLVGTGTVIDLALRNRSSVDTFSPMPQRSMIKILLAFSLYTNGQKLLDTSTSSDHLKALHGKIIQAQHPAFYFPQILECLEHTWYIGNDMAFHIISLTVLIPLVRNAAKGMMINCVLILVSVTFSGLITAIRHYPPTMFFPILNRQAELQLANEVYFNPLNHLAPYCVGLTVGYLINKRQGKTLSTCKTQDKSSEHLLYPDFSTVLTEFEQTGHPAVTFLSRFHTKLLFGWILTIMLMLSTIFGIYNHVAGYTKFSTAASSLYAALHRLFWAAGVSWVIFVCSTGNGGLINTFLSWKAFVPLSRLAYMTYLSHLCLLWLYVGNIRERVYAGHLTTMCTFLGCLVFSFVFSFICALGVEAPFRNLEKMIVSSVFQREENNVLKEKKNDPNNFEIVP</sequence>
<evidence type="ECO:0000259" key="2">
    <source>
        <dbReference type="SMART" id="SM00703"/>
    </source>
</evidence>
<dbReference type="RefSeq" id="XP_022241743.1">
    <property type="nucleotide sequence ID" value="XM_022386035.1"/>
</dbReference>
<feature type="transmembrane region" description="Helical" evidence="1">
    <location>
        <begin position="324"/>
        <end position="344"/>
    </location>
</feature>
<feature type="transmembrane region" description="Helical" evidence="1">
    <location>
        <begin position="542"/>
        <end position="566"/>
    </location>
</feature>
<feature type="transmembrane region" description="Helical" evidence="1">
    <location>
        <begin position="196"/>
        <end position="218"/>
    </location>
</feature>
<dbReference type="PANTHER" id="PTHR11161">
    <property type="entry name" value="O-ACYLTRANSFERASE"/>
    <property type="match status" value="1"/>
</dbReference>
<feature type="transmembrane region" description="Helical" evidence="1">
    <location>
        <begin position="514"/>
        <end position="530"/>
    </location>
</feature>
<feature type="domain" description="Nose resistant-to-fluoxetine protein N-terminal" evidence="2">
    <location>
        <begin position="31"/>
        <end position="188"/>
    </location>
</feature>
<feature type="transmembrane region" description="Helical" evidence="1">
    <location>
        <begin position="364"/>
        <end position="385"/>
    </location>
</feature>
<dbReference type="PANTHER" id="PTHR11161:SF0">
    <property type="entry name" value="O-ACYLTRANSFERASE LIKE PROTEIN"/>
    <property type="match status" value="1"/>
</dbReference>
<dbReference type="SMART" id="SM00703">
    <property type="entry name" value="NRF"/>
    <property type="match status" value="1"/>
</dbReference>